<dbReference type="RefSeq" id="WP_108369265.1">
    <property type="nucleotide sequence ID" value="NZ_CP028811.1"/>
</dbReference>
<dbReference type="AlphaFoldDB" id="A0A2S0RAI6"/>
<organism evidence="5 6">
    <name type="scientific">Flavobacterium magnum</name>
    <dbReference type="NCBI Taxonomy" id="2162713"/>
    <lineage>
        <taxon>Bacteria</taxon>
        <taxon>Pseudomonadati</taxon>
        <taxon>Bacteroidota</taxon>
        <taxon>Flavobacteriia</taxon>
        <taxon>Flavobacteriales</taxon>
        <taxon>Flavobacteriaceae</taxon>
        <taxon>Flavobacterium</taxon>
    </lineage>
</organism>
<evidence type="ECO:0000259" key="4">
    <source>
        <dbReference type="Pfam" id="PF24595"/>
    </source>
</evidence>
<evidence type="ECO:0000256" key="1">
    <source>
        <dbReference type="ARBA" id="ARBA00022729"/>
    </source>
</evidence>
<dbReference type="Gene3D" id="3.80.10.10">
    <property type="entry name" value="Ribonuclease Inhibitor"/>
    <property type="match status" value="1"/>
</dbReference>
<keyword evidence="6" id="KW-1185">Reference proteome</keyword>
<dbReference type="InterPro" id="IPR055353">
    <property type="entry name" value="DUF7619"/>
</dbReference>
<feature type="domain" description="Secretion system C-terminal sorting" evidence="3">
    <location>
        <begin position="655"/>
        <end position="723"/>
    </location>
</feature>
<dbReference type="SUPFAM" id="SSF52058">
    <property type="entry name" value="L domain-like"/>
    <property type="match status" value="1"/>
</dbReference>
<dbReference type="OrthoDB" id="1110367at2"/>
<feature type="signal peptide" evidence="2">
    <location>
        <begin position="1"/>
        <end position="17"/>
    </location>
</feature>
<evidence type="ECO:0000259" key="3">
    <source>
        <dbReference type="Pfam" id="PF18962"/>
    </source>
</evidence>
<evidence type="ECO:0000313" key="5">
    <source>
        <dbReference type="EMBL" id="AWA28673.1"/>
    </source>
</evidence>
<feature type="chain" id="PRO_5015490090" evidence="2">
    <location>
        <begin position="18"/>
        <end position="725"/>
    </location>
</feature>
<accession>A0A2S0RAI6</accession>
<dbReference type="EMBL" id="CP028811">
    <property type="protein sequence ID" value="AWA28673.1"/>
    <property type="molecule type" value="Genomic_DNA"/>
</dbReference>
<dbReference type="InterPro" id="IPR026444">
    <property type="entry name" value="Secre_tail"/>
</dbReference>
<name>A0A2S0RAI6_9FLAO</name>
<keyword evidence="1 2" id="KW-0732">Signal</keyword>
<dbReference type="KEGG" id="fmg:HYN48_00445"/>
<protein>
    <submittedName>
        <fullName evidence="5">Uncharacterized protein</fullName>
    </submittedName>
</protein>
<feature type="domain" description="DUF7619" evidence="4">
    <location>
        <begin position="511"/>
        <end position="637"/>
    </location>
</feature>
<gene>
    <name evidence="5" type="ORF">HYN48_00445</name>
</gene>
<evidence type="ECO:0000313" key="6">
    <source>
        <dbReference type="Proteomes" id="UP000244193"/>
    </source>
</evidence>
<dbReference type="InterPro" id="IPR032675">
    <property type="entry name" value="LRR_dom_sf"/>
</dbReference>
<dbReference type="Proteomes" id="UP000244193">
    <property type="component" value="Chromosome"/>
</dbReference>
<evidence type="ECO:0000256" key="2">
    <source>
        <dbReference type="SAM" id="SignalP"/>
    </source>
</evidence>
<sequence>MKKIYLLLLLMSGILQAQIVDVPDAGFKNYLLTANCIDSDNNGTFDTDADLDNDGEIQQTEAASAFRLSIDGAAIQSLQGVESFANISSLSITNTSITQLQLSGLMSLQSITGIGSNLSINEVAVSGLPALTGLTITGSPTLQSLSITNCAAFTSINCVNNPQLGLLDVAGSHALAAIDLEQNHFKTIDLSPCNAITNFVVKDTNLEVLIVKNGHTESPIVFSTISATDIPNLTYVCADNSEMANFQAAIDLIMTNETLPDFNSYPVVGSYCTFTPGGNYNTLTGHVTYDIDGNGCGDSDPDQGYIRLNITNGSNQYAAFTFPDGSYADYFGQGTFAIAPALDNPSMFTVTPAAANVVFPNANNNVTTQDFCITANGSHQDVEIVIAPIVPAKPGFDAKYVIGYRNIGNQPLSMANGIGLEFNDDVLDFVSSSETVSTQSDNLLQWDYQDLLPFESRAITVTFSVNAPTDTPAVNIDDLLPFTATIAANGTDENPADNSFTYTQTVVGSFDPNDISCLEGDSVDPSEIGEYLHYVVNFENTGTAPAENIVVKLQIDPAKFNISSLRIMQASHVLDARLTNNILELIFRNIQLDTGGHGNILLKIRSNGDLGTGDAVSKSAGIYFDYNFPIQTNTATTVFEVLSAGDTTMDNVVTIYPNPAADKMYIDAPGEIKSAELFDAQGRLLLVKTPGEPNAALDISTYTSGVYYIRVTTQKGTKTAKVIKR</sequence>
<reference evidence="5 6" key="1">
    <citation type="submission" date="2018-04" db="EMBL/GenBank/DDBJ databases">
        <title>Genome sequencing of Flavobacterium sp. HYN0048.</title>
        <authorList>
            <person name="Yi H."/>
            <person name="Baek C."/>
        </authorList>
    </citation>
    <scope>NUCLEOTIDE SEQUENCE [LARGE SCALE GENOMIC DNA]</scope>
    <source>
        <strain evidence="5 6">HYN0048</strain>
    </source>
</reference>
<proteinExistence type="predicted"/>
<dbReference type="NCBIfam" id="TIGR04183">
    <property type="entry name" value="Por_Secre_tail"/>
    <property type="match status" value="1"/>
</dbReference>
<dbReference type="Pfam" id="PF18962">
    <property type="entry name" value="Por_Secre_tail"/>
    <property type="match status" value="1"/>
</dbReference>
<dbReference type="Pfam" id="PF24595">
    <property type="entry name" value="DUF7619"/>
    <property type="match status" value="1"/>
</dbReference>